<keyword evidence="2 6" id="KW-0812">Transmembrane</keyword>
<dbReference type="InterPro" id="IPR051085">
    <property type="entry name" value="MB_O-acyltransferase"/>
</dbReference>
<keyword evidence="4 6" id="KW-0472">Membrane</keyword>
<protein>
    <submittedName>
        <fullName evidence="8">Acyltransferase 3 domain-containing protein</fullName>
    </submittedName>
</protein>
<evidence type="ECO:0000256" key="4">
    <source>
        <dbReference type="ARBA" id="ARBA00023136"/>
    </source>
</evidence>
<feature type="transmembrane region" description="Helical" evidence="6">
    <location>
        <begin position="95"/>
        <end position="116"/>
    </location>
</feature>
<name>A0A915PVF1_9BILA</name>
<dbReference type="WBParaSite" id="sdigi.contig287.g7087.t1">
    <property type="protein sequence ID" value="sdigi.contig287.g7087.t1"/>
    <property type="gene ID" value="sdigi.contig287.g7087"/>
</dbReference>
<comment type="subcellular location">
    <subcellularLocation>
        <location evidence="1">Membrane</location>
        <topology evidence="1">Multi-pass membrane protein</topology>
    </subcellularLocation>
</comment>
<feature type="transmembrane region" description="Helical" evidence="6">
    <location>
        <begin position="18"/>
        <end position="35"/>
    </location>
</feature>
<evidence type="ECO:0000256" key="5">
    <source>
        <dbReference type="ARBA" id="ARBA00038268"/>
    </source>
</evidence>
<feature type="transmembrane region" description="Helical" evidence="6">
    <location>
        <begin position="319"/>
        <end position="338"/>
    </location>
</feature>
<evidence type="ECO:0000256" key="3">
    <source>
        <dbReference type="ARBA" id="ARBA00022989"/>
    </source>
</evidence>
<feature type="transmembrane region" description="Helical" evidence="6">
    <location>
        <begin position="216"/>
        <end position="232"/>
    </location>
</feature>
<evidence type="ECO:0000256" key="1">
    <source>
        <dbReference type="ARBA" id="ARBA00004141"/>
    </source>
</evidence>
<evidence type="ECO:0000313" key="7">
    <source>
        <dbReference type="Proteomes" id="UP000887581"/>
    </source>
</evidence>
<dbReference type="GO" id="GO:0005783">
    <property type="term" value="C:endoplasmic reticulum"/>
    <property type="evidence" value="ECO:0007669"/>
    <property type="project" value="TreeGrafter"/>
</dbReference>
<sequence>MPILYLTLQHTQKISSNPLLVVVFVCYTILSYVSYNLEALNGKTRAEDDTLLKRYVRMLFYVYYPPYMTTLVILYPEFERQMRERRTKIRNWREIIFFTLRIIFWWLFIHFMLHFTYFEWILYDSDYARNLPKNEFVSLGMALGTFFHLRYVVIFGLPRIFALIDNMQPYDGPICINRLVLYSKAWRYFDRGLYGFFKEYIFIPICTPTFSLKRKLFGVVLSYSFVLLWHGIHHANFIWITLNIIGLLIEYGGKGIYSVKEVKEWRERNISDCAFRRIVACLLVVPFVLGLYSNFYFLGGYEVGQMYVNRIWYEETLTLRYPAIILLTLAYFYAQVCIEIDRRVSLSVDKNGLEKKKF</sequence>
<comment type="similarity">
    <text evidence="5">Belongs to the membrane-bound acyltransferase family. HHAT subfamily.</text>
</comment>
<dbReference type="Pfam" id="PF03062">
    <property type="entry name" value="MBOAT"/>
    <property type="match status" value="1"/>
</dbReference>
<accession>A0A915PVF1</accession>
<dbReference type="PANTHER" id="PTHR13285:SF22">
    <property type="entry name" value="PROTEIN-CYSTEINE N-PALMITOYLTRANSFERASE HHAT"/>
    <property type="match status" value="1"/>
</dbReference>
<dbReference type="GO" id="GO:0016409">
    <property type="term" value="F:palmitoyltransferase activity"/>
    <property type="evidence" value="ECO:0007669"/>
    <property type="project" value="TreeGrafter"/>
</dbReference>
<feature type="transmembrane region" description="Helical" evidence="6">
    <location>
        <begin position="238"/>
        <end position="257"/>
    </location>
</feature>
<dbReference type="AlphaFoldDB" id="A0A915PVF1"/>
<dbReference type="Proteomes" id="UP000887581">
    <property type="component" value="Unplaced"/>
</dbReference>
<evidence type="ECO:0000313" key="8">
    <source>
        <dbReference type="WBParaSite" id="sdigi.contig287.g7087.t1"/>
    </source>
</evidence>
<feature type="transmembrane region" description="Helical" evidence="6">
    <location>
        <begin position="55"/>
        <end position="75"/>
    </location>
</feature>
<dbReference type="InterPro" id="IPR004299">
    <property type="entry name" value="MBOAT_fam"/>
</dbReference>
<dbReference type="PANTHER" id="PTHR13285">
    <property type="entry name" value="ACYLTRANSFERASE"/>
    <property type="match status" value="1"/>
</dbReference>
<proteinExistence type="inferred from homology"/>
<evidence type="ECO:0000256" key="6">
    <source>
        <dbReference type="SAM" id="Phobius"/>
    </source>
</evidence>
<reference evidence="8" key="1">
    <citation type="submission" date="2022-11" db="UniProtKB">
        <authorList>
            <consortium name="WormBaseParasite"/>
        </authorList>
    </citation>
    <scope>IDENTIFICATION</scope>
</reference>
<organism evidence="7 8">
    <name type="scientific">Setaria digitata</name>
    <dbReference type="NCBI Taxonomy" id="48799"/>
    <lineage>
        <taxon>Eukaryota</taxon>
        <taxon>Metazoa</taxon>
        <taxon>Ecdysozoa</taxon>
        <taxon>Nematoda</taxon>
        <taxon>Chromadorea</taxon>
        <taxon>Rhabditida</taxon>
        <taxon>Spirurina</taxon>
        <taxon>Spiruromorpha</taxon>
        <taxon>Filarioidea</taxon>
        <taxon>Setariidae</taxon>
        <taxon>Setaria</taxon>
    </lineage>
</organism>
<dbReference type="GO" id="GO:0016020">
    <property type="term" value="C:membrane"/>
    <property type="evidence" value="ECO:0007669"/>
    <property type="project" value="UniProtKB-SubCell"/>
</dbReference>
<evidence type="ECO:0000256" key="2">
    <source>
        <dbReference type="ARBA" id="ARBA00022692"/>
    </source>
</evidence>
<feature type="transmembrane region" description="Helical" evidence="6">
    <location>
        <begin position="136"/>
        <end position="157"/>
    </location>
</feature>
<keyword evidence="7" id="KW-1185">Reference proteome</keyword>
<feature type="transmembrane region" description="Helical" evidence="6">
    <location>
        <begin position="278"/>
        <end position="299"/>
    </location>
</feature>
<keyword evidence="3 6" id="KW-1133">Transmembrane helix</keyword>